<protein>
    <recommendedName>
        <fullName evidence="9">Periplasmic protein CpxP</fullName>
    </recommendedName>
</protein>
<reference evidence="8" key="1">
    <citation type="submission" date="2018-07" db="EMBL/GenBank/DDBJ databases">
        <authorList>
            <person name="Kim H."/>
        </authorList>
    </citation>
    <scope>NUCLEOTIDE SEQUENCE [LARGE SCALE GENOMIC DNA]</scope>
    <source>
        <strain evidence="8">F02</strain>
    </source>
</reference>
<keyword evidence="4" id="KW-0574">Periplasm</keyword>
<dbReference type="KEGG" id="hyf:DTO96_100549"/>
<sequence>MKKLSKTLMLSAVALAVTGTVFAKGFMGGNDRTPPTAAEMQQHMDDRMDRLFKLVDATDTQKAQIKSIMSANQSAHEAQFKQMQELHTQAQALRDAKTPMDSAEAKALRLKMFEQREQAITERAAIERQVNAVLTPEQVAKLDAEKAKHQEGQGDGKGGKGEHGDHGGRGMGMGGPGGMM</sequence>
<evidence type="ECO:0000256" key="1">
    <source>
        <dbReference type="ARBA" id="ARBA00004418"/>
    </source>
</evidence>
<dbReference type="Gene3D" id="1.20.120.1490">
    <property type="match status" value="1"/>
</dbReference>
<accession>A0A345D901</accession>
<dbReference type="AlphaFoldDB" id="A0A345D901"/>
<organism evidence="7 8">
    <name type="scientific">Ephemeroptericola cinctiostellae</name>
    <dbReference type="NCBI Taxonomy" id="2268024"/>
    <lineage>
        <taxon>Bacteria</taxon>
        <taxon>Pseudomonadati</taxon>
        <taxon>Pseudomonadota</taxon>
        <taxon>Betaproteobacteria</taxon>
        <taxon>Burkholderiales</taxon>
        <taxon>Burkholderiaceae</taxon>
        <taxon>Ephemeroptericola</taxon>
    </lineage>
</organism>
<keyword evidence="8" id="KW-1185">Reference proteome</keyword>
<evidence type="ECO:0000313" key="8">
    <source>
        <dbReference type="Proteomes" id="UP000252182"/>
    </source>
</evidence>
<evidence type="ECO:0008006" key="9">
    <source>
        <dbReference type="Google" id="ProtNLM"/>
    </source>
</evidence>
<evidence type="ECO:0000256" key="4">
    <source>
        <dbReference type="ARBA" id="ARBA00022764"/>
    </source>
</evidence>
<evidence type="ECO:0000313" key="7">
    <source>
        <dbReference type="EMBL" id="AXF84839.1"/>
    </source>
</evidence>
<feature type="region of interest" description="Disordered" evidence="5">
    <location>
        <begin position="144"/>
        <end position="180"/>
    </location>
</feature>
<gene>
    <name evidence="7" type="ORF">DTO96_100549</name>
</gene>
<dbReference type="PANTHER" id="PTHR38102">
    <property type="entry name" value="PERIPLASMIC CHAPERONE SPY"/>
    <property type="match status" value="1"/>
</dbReference>
<feature type="compositionally biased region" description="Gly residues" evidence="5">
    <location>
        <begin position="169"/>
        <end position="180"/>
    </location>
</feature>
<keyword evidence="3 6" id="KW-0732">Signal</keyword>
<dbReference type="Proteomes" id="UP000252182">
    <property type="component" value="Chromosome"/>
</dbReference>
<feature type="chain" id="PRO_5016773295" description="Periplasmic protein CpxP" evidence="6">
    <location>
        <begin position="24"/>
        <end position="180"/>
    </location>
</feature>
<comment type="similarity">
    <text evidence="2">Belongs to the CpxP/Spy family.</text>
</comment>
<evidence type="ECO:0000256" key="5">
    <source>
        <dbReference type="SAM" id="MobiDB-lite"/>
    </source>
</evidence>
<evidence type="ECO:0000256" key="2">
    <source>
        <dbReference type="ARBA" id="ARBA00008441"/>
    </source>
</evidence>
<comment type="subcellular location">
    <subcellularLocation>
        <location evidence="1">Periplasm</location>
    </subcellularLocation>
</comment>
<name>A0A345D901_9BURK</name>
<dbReference type="GO" id="GO:0051082">
    <property type="term" value="F:unfolded protein binding"/>
    <property type="evidence" value="ECO:0007669"/>
    <property type="project" value="TreeGrafter"/>
</dbReference>
<evidence type="ECO:0000256" key="6">
    <source>
        <dbReference type="SAM" id="SignalP"/>
    </source>
</evidence>
<feature type="signal peptide" evidence="6">
    <location>
        <begin position="1"/>
        <end position="23"/>
    </location>
</feature>
<feature type="compositionally biased region" description="Basic and acidic residues" evidence="5">
    <location>
        <begin position="144"/>
        <end position="168"/>
    </location>
</feature>
<dbReference type="EMBL" id="CP031124">
    <property type="protein sequence ID" value="AXF84839.1"/>
    <property type="molecule type" value="Genomic_DNA"/>
</dbReference>
<dbReference type="Pfam" id="PF07813">
    <property type="entry name" value="LTXXQ"/>
    <property type="match status" value="1"/>
</dbReference>
<dbReference type="InterPro" id="IPR052211">
    <property type="entry name" value="Cpx_auxiliary_protein"/>
</dbReference>
<dbReference type="RefSeq" id="WP_114562097.1">
    <property type="nucleotide sequence ID" value="NZ_CP031124.1"/>
</dbReference>
<dbReference type="InterPro" id="IPR012899">
    <property type="entry name" value="LTXXQ"/>
</dbReference>
<dbReference type="PANTHER" id="PTHR38102:SF1">
    <property type="entry name" value="PERIPLASMIC CHAPERONE SPY"/>
    <property type="match status" value="1"/>
</dbReference>
<dbReference type="GO" id="GO:0030288">
    <property type="term" value="C:outer membrane-bounded periplasmic space"/>
    <property type="evidence" value="ECO:0007669"/>
    <property type="project" value="TreeGrafter"/>
</dbReference>
<evidence type="ECO:0000256" key="3">
    <source>
        <dbReference type="ARBA" id="ARBA00022729"/>
    </source>
</evidence>
<proteinExistence type="inferred from homology"/>